<sequence length="727" mass="79859">MMLDGSSVGAFGGAGSNNLAVGVLHHTTLIGSGRVGWRLIDQRLVTKARFTSYIPAKPTEEFKKAETALDAYGLAILENHRGTGRETDAIRLLSATVPLSTSAVDLYELLPDWEGTPTTRDLPLSPRTRFLLDLSDATDEIPEAFADEVRAYARDLKEMNSQIVITVTGQAWHRCRPKLADLTATIPPRRAGAVIRAHLMFHQPGALDLLDLETVRAFVAELDEGGASPDDAVKVAERLRVASAADIDHAIDELRKWKPYIDEQLDSRKPDWADRRILLISAAVLNGCPSPVVATAARGLAKALGHELPLFRALESEGWSRRLREIGVTVADDCTWVDRDKRGVDHAIFEWLWNEHPELRDPVLQWTRDLVADPKTKKYARRIIGVIAHAVAECRNAELLEALYTQLKSQRAEAYRGLVEEAVEGLLFHPAVAALTQERLWRWAYRGDRAAFPSLAKLCGGRFGKEQPFVAMARLRHLVARAELPEHRAAAAAALRGLAREPRLRQPVLEKVVSWARDTFTSGLIMLFDAQCDDTVVDQLVRDASGDPRARDLLVEAWDLLTSDKDQNQVADVTAGWSAQRDMKRIDAPTLARVWQPIVQRLLDNSREATFLAAMTPETRADTLQFAMTQSPTTGPDGPGEAPAPSLVEAIPSDASPARSELATDSEQDYNNTPGVQLTVDDDASRGADSNPASAVPTAMPSPSPPVRRTWAVSAVRPAVPHRSAVI</sequence>
<accession>A0ABP9SNB4</accession>
<feature type="region of interest" description="Disordered" evidence="1">
    <location>
        <begin position="654"/>
        <end position="707"/>
    </location>
</feature>
<reference evidence="3" key="1">
    <citation type="journal article" date="2019" name="Int. J. Syst. Evol. Microbiol.">
        <title>The Global Catalogue of Microorganisms (GCM) 10K type strain sequencing project: providing services to taxonomists for standard genome sequencing and annotation.</title>
        <authorList>
            <consortium name="The Broad Institute Genomics Platform"/>
            <consortium name="The Broad Institute Genome Sequencing Center for Infectious Disease"/>
            <person name="Wu L."/>
            <person name="Ma J."/>
        </authorList>
    </citation>
    <scope>NUCLEOTIDE SEQUENCE [LARGE SCALE GENOMIC DNA]</scope>
    <source>
        <strain evidence="3">JCM 18304</strain>
    </source>
</reference>
<organism evidence="2 3">
    <name type="scientific">Rugosimonospora acidiphila</name>
    <dbReference type="NCBI Taxonomy" id="556531"/>
    <lineage>
        <taxon>Bacteria</taxon>
        <taxon>Bacillati</taxon>
        <taxon>Actinomycetota</taxon>
        <taxon>Actinomycetes</taxon>
        <taxon>Micromonosporales</taxon>
        <taxon>Micromonosporaceae</taxon>
        <taxon>Rugosimonospora</taxon>
    </lineage>
</organism>
<protein>
    <recommendedName>
        <fullName evidence="4">HEAT repeat-containing protein</fullName>
    </recommendedName>
</protein>
<feature type="region of interest" description="Disordered" evidence="1">
    <location>
        <begin position="629"/>
        <end position="648"/>
    </location>
</feature>
<name>A0ABP9SNB4_9ACTN</name>
<evidence type="ECO:0000256" key="1">
    <source>
        <dbReference type="SAM" id="MobiDB-lite"/>
    </source>
</evidence>
<gene>
    <name evidence="2" type="ORF">GCM10023322_75470</name>
</gene>
<dbReference type="RefSeq" id="WP_345638033.1">
    <property type="nucleotide sequence ID" value="NZ_BAABJQ010000038.1"/>
</dbReference>
<evidence type="ECO:0000313" key="2">
    <source>
        <dbReference type="EMBL" id="GAA5199569.1"/>
    </source>
</evidence>
<feature type="compositionally biased region" description="Polar residues" evidence="1">
    <location>
        <begin position="663"/>
        <end position="676"/>
    </location>
</feature>
<evidence type="ECO:0008006" key="4">
    <source>
        <dbReference type="Google" id="ProtNLM"/>
    </source>
</evidence>
<proteinExistence type="predicted"/>
<dbReference type="Proteomes" id="UP001501570">
    <property type="component" value="Unassembled WGS sequence"/>
</dbReference>
<evidence type="ECO:0000313" key="3">
    <source>
        <dbReference type="Proteomes" id="UP001501570"/>
    </source>
</evidence>
<dbReference type="EMBL" id="BAABJQ010000038">
    <property type="protein sequence ID" value="GAA5199569.1"/>
    <property type="molecule type" value="Genomic_DNA"/>
</dbReference>
<comment type="caution">
    <text evidence="2">The sequence shown here is derived from an EMBL/GenBank/DDBJ whole genome shotgun (WGS) entry which is preliminary data.</text>
</comment>
<keyword evidence="3" id="KW-1185">Reference proteome</keyword>